<name>A0A370QAE5_9FLAO</name>
<organism evidence="1 2">
    <name type="scientific">Marinirhabdus gelatinilytica</name>
    <dbReference type="NCBI Taxonomy" id="1703343"/>
    <lineage>
        <taxon>Bacteria</taxon>
        <taxon>Pseudomonadati</taxon>
        <taxon>Bacteroidota</taxon>
        <taxon>Flavobacteriia</taxon>
        <taxon>Flavobacteriales</taxon>
        <taxon>Flavobacteriaceae</taxon>
    </lineage>
</organism>
<gene>
    <name evidence="1" type="ORF">C8D94_103151</name>
</gene>
<dbReference type="Proteomes" id="UP000255317">
    <property type="component" value="Unassembled WGS sequence"/>
</dbReference>
<evidence type="ECO:0000313" key="2">
    <source>
        <dbReference type="Proteomes" id="UP000255317"/>
    </source>
</evidence>
<keyword evidence="2" id="KW-1185">Reference proteome</keyword>
<evidence type="ECO:0008006" key="3">
    <source>
        <dbReference type="Google" id="ProtNLM"/>
    </source>
</evidence>
<protein>
    <recommendedName>
        <fullName evidence="3">Inhibitor I9 domain-containing protein</fullName>
    </recommendedName>
</protein>
<reference evidence="1 2" key="1">
    <citation type="submission" date="2018-07" db="EMBL/GenBank/DDBJ databases">
        <title>Genomic Encyclopedia of Type Strains, Phase IV (KMG-IV): sequencing the most valuable type-strain genomes for metagenomic binning, comparative biology and taxonomic classification.</title>
        <authorList>
            <person name="Goeker M."/>
        </authorList>
    </citation>
    <scope>NUCLEOTIDE SEQUENCE [LARGE SCALE GENOMIC DNA]</scope>
    <source>
        <strain evidence="1 2">DSM 101478</strain>
    </source>
</reference>
<dbReference type="AlphaFoldDB" id="A0A370QAE5"/>
<dbReference type="EMBL" id="QRAO01000003">
    <property type="protein sequence ID" value="RDK85327.1"/>
    <property type="molecule type" value="Genomic_DNA"/>
</dbReference>
<dbReference type="RefSeq" id="WP_115123757.1">
    <property type="nucleotide sequence ID" value="NZ_QRAO01000003.1"/>
</dbReference>
<comment type="caution">
    <text evidence="1">The sequence shown here is derived from an EMBL/GenBank/DDBJ whole genome shotgun (WGS) entry which is preliminary data.</text>
</comment>
<accession>A0A370QAE5</accession>
<sequence length="112" mass="12983">MFQNTITRPSILLLLFSILVFSCKSGQKDVEGKALPTVLVQMEQETTVLMLEEEFSKYGLQQEKMVSRPMHIYLFTYNAETITENKLIELLKESPLVKEAQRNKNVQTRNND</sequence>
<proteinExistence type="predicted"/>
<evidence type="ECO:0000313" key="1">
    <source>
        <dbReference type="EMBL" id="RDK85327.1"/>
    </source>
</evidence>